<evidence type="ECO:0000313" key="1">
    <source>
        <dbReference type="EMBL" id="SFD14595.1"/>
    </source>
</evidence>
<accession>A0A1I1PXV0</accession>
<evidence type="ECO:0000313" key="2">
    <source>
        <dbReference type="Proteomes" id="UP000199207"/>
    </source>
</evidence>
<keyword evidence="2" id="KW-1185">Reference proteome</keyword>
<dbReference type="Proteomes" id="UP000199207">
    <property type="component" value="Unassembled WGS sequence"/>
</dbReference>
<dbReference type="EMBL" id="FOLM01000010">
    <property type="protein sequence ID" value="SFD14595.1"/>
    <property type="molecule type" value="Genomic_DNA"/>
</dbReference>
<protein>
    <submittedName>
        <fullName evidence="1">Uncharacterized protein</fullName>
    </submittedName>
</protein>
<dbReference type="RefSeq" id="WP_093839967.1">
    <property type="nucleotide sequence ID" value="NZ_FOLM01000010.1"/>
</dbReference>
<reference evidence="1 2" key="1">
    <citation type="submission" date="2016-10" db="EMBL/GenBank/DDBJ databases">
        <authorList>
            <person name="de Groot N.N."/>
        </authorList>
    </citation>
    <scope>NUCLEOTIDE SEQUENCE [LARGE SCALE GENOMIC DNA]</scope>
    <source>
        <strain evidence="1 2">CGMCC 4.5739</strain>
    </source>
</reference>
<organism evidence="1 2">
    <name type="scientific">Streptomyces aidingensis</name>
    <dbReference type="NCBI Taxonomy" id="910347"/>
    <lineage>
        <taxon>Bacteria</taxon>
        <taxon>Bacillati</taxon>
        <taxon>Actinomycetota</taxon>
        <taxon>Actinomycetes</taxon>
        <taxon>Kitasatosporales</taxon>
        <taxon>Streptomycetaceae</taxon>
        <taxon>Streptomyces</taxon>
    </lineage>
</organism>
<dbReference type="AlphaFoldDB" id="A0A1I1PXV0"/>
<gene>
    <name evidence="1" type="ORF">SAMN05421773_110128</name>
</gene>
<sequence>MTSRNIMAGLVADACVVARGHILETYEIELDPTDGDDEMLDKALAVARRTPRGEGECDHDPYLDAAAVETCRRGYGTPLGGEVRRPTVSARICLACPRRKN</sequence>
<dbReference type="STRING" id="910347.SAMN05421773_110128"/>
<proteinExistence type="predicted"/>
<name>A0A1I1PXV0_9ACTN</name>